<dbReference type="CDD" id="cd00093">
    <property type="entry name" value="HTH_XRE"/>
    <property type="match status" value="1"/>
</dbReference>
<evidence type="ECO:0000256" key="1">
    <source>
        <dbReference type="ARBA" id="ARBA00023015"/>
    </source>
</evidence>
<accession>A0ABP9GWE5</accession>
<evidence type="ECO:0000256" key="3">
    <source>
        <dbReference type="ARBA" id="ARBA00023163"/>
    </source>
</evidence>
<comment type="caution">
    <text evidence="5">The sequence shown here is derived from an EMBL/GenBank/DDBJ whole genome shotgun (WGS) entry which is preliminary data.</text>
</comment>
<dbReference type="SUPFAM" id="SSF47413">
    <property type="entry name" value="lambda repressor-like DNA-binding domains"/>
    <property type="match status" value="1"/>
</dbReference>
<dbReference type="InterPro" id="IPR010982">
    <property type="entry name" value="Lambda_DNA-bd_dom_sf"/>
</dbReference>
<sequence>MLSKKEEQEILNNIGERIRVLRIERGLSQFQLNVDADLSKNQLGRIERGERNVKILTLYKIAKALQVEISEIL</sequence>
<dbReference type="InterPro" id="IPR001387">
    <property type="entry name" value="Cro/C1-type_HTH"/>
</dbReference>
<evidence type="ECO:0000259" key="4">
    <source>
        <dbReference type="PROSITE" id="PS50943"/>
    </source>
</evidence>
<feature type="domain" description="HTH cro/C1-type" evidence="4">
    <location>
        <begin position="18"/>
        <end position="72"/>
    </location>
</feature>
<proteinExistence type="predicted"/>
<organism evidence="5 6">
    <name type="scientific">Algibacter agarivorans</name>
    <dbReference type="NCBI Taxonomy" id="1109741"/>
    <lineage>
        <taxon>Bacteria</taxon>
        <taxon>Pseudomonadati</taxon>
        <taxon>Bacteroidota</taxon>
        <taxon>Flavobacteriia</taxon>
        <taxon>Flavobacteriales</taxon>
        <taxon>Flavobacteriaceae</taxon>
        <taxon>Algibacter</taxon>
    </lineage>
</organism>
<gene>
    <name evidence="5" type="ORF">GCM10023314_30540</name>
</gene>
<keyword evidence="6" id="KW-1185">Reference proteome</keyword>
<dbReference type="EMBL" id="BAABJJ010000044">
    <property type="protein sequence ID" value="GAA4954750.1"/>
    <property type="molecule type" value="Genomic_DNA"/>
</dbReference>
<evidence type="ECO:0000256" key="2">
    <source>
        <dbReference type="ARBA" id="ARBA00023125"/>
    </source>
</evidence>
<dbReference type="Proteomes" id="UP001501302">
    <property type="component" value="Unassembled WGS sequence"/>
</dbReference>
<dbReference type="SMART" id="SM00530">
    <property type="entry name" value="HTH_XRE"/>
    <property type="match status" value="1"/>
</dbReference>
<dbReference type="InterPro" id="IPR050807">
    <property type="entry name" value="TransReg_Diox_bact_type"/>
</dbReference>
<dbReference type="Pfam" id="PF01381">
    <property type="entry name" value="HTH_3"/>
    <property type="match status" value="1"/>
</dbReference>
<dbReference type="RefSeq" id="WP_345193587.1">
    <property type="nucleotide sequence ID" value="NZ_BAABJJ010000044.1"/>
</dbReference>
<dbReference type="PANTHER" id="PTHR46797:SF23">
    <property type="entry name" value="HTH-TYPE TRANSCRIPTIONAL REGULATOR SUTR"/>
    <property type="match status" value="1"/>
</dbReference>
<reference evidence="6" key="1">
    <citation type="journal article" date="2019" name="Int. J. Syst. Evol. Microbiol.">
        <title>The Global Catalogue of Microorganisms (GCM) 10K type strain sequencing project: providing services to taxonomists for standard genome sequencing and annotation.</title>
        <authorList>
            <consortium name="The Broad Institute Genomics Platform"/>
            <consortium name="The Broad Institute Genome Sequencing Center for Infectious Disease"/>
            <person name="Wu L."/>
            <person name="Ma J."/>
        </authorList>
    </citation>
    <scope>NUCLEOTIDE SEQUENCE [LARGE SCALE GENOMIC DNA]</scope>
    <source>
        <strain evidence="6">JCM 18285</strain>
    </source>
</reference>
<dbReference type="Gene3D" id="1.10.260.40">
    <property type="entry name" value="lambda repressor-like DNA-binding domains"/>
    <property type="match status" value="1"/>
</dbReference>
<keyword evidence="1" id="KW-0805">Transcription regulation</keyword>
<name>A0ABP9GWE5_9FLAO</name>
<evidence type="ECO:0000313" key="6">
    <source>
        <dbReference type="Proteomes" id="UP001501302"/>
    </source>
</evidence>
<keyword evidence="2" id="KW-0238">DNA-binding</keyword>
<evidence type="ECO:0000313" key="5">
    <source>
        <dbReference type="EMBL" id="GAA4954750.1"/>
    </source>
</evidence>
<keyword evidence="3" id="KW-0804">Transcription</keyword>
<protein>
    <recommendedName>
        <fullName evidence="4">HTH cro/C1-type domain-containing protein</fullName>
    </recommendedName>
</protein>
<dbReference type="PROSITE" id="PS50943">
    <property type="entry name" value="HTH_CROC1"/>
    <property type="match status" value="1"/>
</dbReference>
<dbReference type="PANTHER" id="PTHR46797">
    <property type="entry name" value="HTH-TYPE TRANSCRIPTIONAL REGULATOR"/>
    <property type="match status" value="1"/>
</dbReference>